<keyword evidence="14" id="KW-1185">Reference proteome</keyword>
<dbReference type="PANTHER" id="PTHR30042">
    <property type="entry name" value="POTASSIUM-TRANSPORTING ATPASE C CHAIN"/>
    <property type="match status" value="1"/>
</dbReference>
<evidence type="ECO:0000256" key="12">
    <source>
        <dbReference type="SAM" id="MobiDB-lite"/>
    </source>
</evidence>
<evidence type="ECO:0000256" key="7">
    <source>
        <dbReference type="ARBA" id="ARBA00022958"/>
    </source>
</evidence>
<keyword evidence="3 11" id="KW-0633">Potassium transport</keyword>
<dbReference type="PANTHER" id="PTHR30042:SF2">
    <property type="entry name" value="POTASSIUM-TRANSPORTING ATPASE KDPC SUBUNIT"/>
    <property type="match status" value="1"/>
</dbReference>
<name>A0A8X8K545_9GAMM</name>
<keyword evidence="7 11" id="KW-0630">Potassium</keyword>
<comment type="subunit">
    <text evidence="11">The system is composed of three essential subunits: KdpA, KdpB and KdpC.</text>
</comment>
<evidence type="ECO:0000313" key="14">
    <source>
        <dbReference type="Proteomes" id="UP000636938"/>
    </source>
</evidence>
<evidence type="ECO:0000313" key="13">
    <source>
        <dbReference type="EMBL" id="MBD7954371.1"/>
    </source>
</evidence>
<dbReference type="EMBL" id="JACSQS010000007">
    <property type="protein sequence ID" value="MBD7954371.1"/>
    <property type="molecule type" value="Genomic_DNA"/>
</dbReference>
<evidence type="ECO:0000256" key="9">
    <source>
        <dbReference type="ARBA" id="ARBA00023065"/>
    </source>
</evidence>
<reference evidence="13 14" key="1">
    <citation type="submission" date="2020-08" db="EMBL/GenBank/DDBJ databases">
        <title>A Genomic Blueprint of the Chicken Gut Microbiome.</title>
        <authorList>
            <person name="Gilroy R."/>
            <person name="Ravi A."/>
            <person name="Getino M."/>
            <person name="Pursley I."/>
            <person name="Horton D.L."/>
            <person name="Alikhan N.-F."/>
            <person name="Baker D."/>
            <person name="Gharbi K."/>
            <person name="Hall N."/>
            <person name="Watson M."/>
            <person name="Adriaenssens E.M."/>
            <person name="Foster-Nyarko E."/>
            <person name="Jarju S."/>
            <person name="Secka A."/>
            <person name="Antonio M."/>
            <person name="Oren A."/>
            <person name="Chaudhuri R."/>
            <person name="La Ragione R.M."/>
            <person name="Hildebrand F."/>
            <person name="Pallen M.J."/>
        </authorList>
    </citation>
    <scope>NUCLEOTIDE SEQUENCE [LARGE SCALE GENOMIC DNA]</scope>
    <source>
        <strain evidence="13 14">Sa5BUN4</strain>
    </source>
</reference>
<keyword evidence="4 11" id="KW-0812">Transmembrane</keyword>
<keyword evidence="9 11" id="KW-0406">Ion transport</keyword>
<dbReference type="Proteomes" id="UP000636938">
    <property type="component" value="Unassembled WGS sequence"/>
</dbReference>
<evidence type="ECO:0000256" key="6">
    <source>
        <dbReference type="ARBA" id="ARBA00022840"/>
    </source>
</evidence>
<comment type="caution">
    <text evidence="13">The sequence shown here is derived from an EMBL/GenBank/DDBJ whole genome shotgun (WGS) entry which is preliminary data.</text>
</comment>
<evidence type="ECO:0000256" key="3">
    <source>
        <dbReference type="ARBA" id="ARBA00022538"/>
    </source>
</evidence>
<sequence>MNTSTTPSISPRVAPGALARAAAEGEARLQHAASWRPAIVLGVGSLLLAGALYAAAGTGLARLAFPVQSDGSLIVDADGRVRGSALLAQPFTGDGWFQPRPSAAGHDPMAAAGSNMARSNPALARRVADATAAVALREGIAPAQVPADLVTQSGSGLDPHLSPAAVQVQVRRVAHARGLSEAELQAIVQTHVEGPQWGVFGQPRVNVMQLNRALESAAHAR</sequence>
<evidence type="ECO:0000256" key="5">
    <source>
        <dbReference type="ARBA" id="ARBA00022741"/>
    </source>
</evidence>
<dbReference type="GO" id="GO:0008556">
    <property type="term" value="F:P-type potassium transmembrane transporter activity"/>
    <property type="evidence" value="ECO:0007669"/>
    <property type="project" value="InterPro"/>
</dbReference>
<comment type="similarity">
    <text evidence="11">Belongs to the KdpC family.</text>
</comment>
<dbReference type="InterPro" id="IPR003820">
    <property type="entry name" value="KdpC"/>
</dbReference>
<organism evidence="13 14">
    <name type="scientific">Stenotrophomonas lacuserhaii</name>
    <dbReference type="NCBI Taxonomy" id="2760084"/>
    <lineage>
        <taxon>Bacteria</taxon>
        <taxon>Pseudomonadati</taxon>
        <taxon>Pseudomonadota</taxon>
        <taxon>Gammaproteobacteria</taxon>
        <taxon>Lysobacterales</taxon>
        <taxon>Lysobacteraceae</taxon>
        <taxon>Stenotrophomonas</taxon>
    </lineage>
</organism>
<keyword evidence="10 11" id="KW-0472">Membrane</keyword>
<keyword evidence="6 11" id="KW-0067">ATP-binding</keyword>
<feature type="transmembrane region" description="Helical" evidence="11">
    <location>
        <begin position="38"/>
        <end position="56"/>
    </location>
</feature>
<feature type="region of interest" description="Disordered" evidence="12">
    <location>
        <begin position="97"/>
        <end position="117"/>
    </location>
</feature>
<gene>
    <name evidence="11 13" type="primary">kdpC</name>
    <name evidence="13" type="ORF">H9654_09135</name>
</gene>
<dbReference type="HAMAP" id="MF_00276">
    <property type="entry name" value="KdpC"/>
    <property type="match status" value="1"/>
</dbReference>
<evidence type="ECO:0000256" key="2">
    <source>
        <dbReference type="ARBA" id="ARBA00022475"/>
    </source>
</evidence>
<keyword evidence="5 11" id="KW-0547">Nucleotide-binding</keyword>
<dbReference type="GO" id="GO:0005524">
    <property type="term" value="F:ATP binding"/>
    <property type="evidence" value="ECO:0007669"/>
    <property type="project" value="UniProtKB-UniRule"/>
</dbReference>
<dbReference type="RefSeq" id="WP_191770576.1">
    <property type="nucleotide sequence ID" value="NZ_JACSQS010000007.1"/>
</dbReference>
<evidence type="ECO:0000256" key="10">
    <source>
        <dbReference type="ARBA" id="ARBA00023136"/>
    </source>
</evidence>
<evidence type="ECO:0000256" key="8">
    <source>
        <dbReference type="ARBA" id="ARBA00022989"/>
    </source>
</evidence>
<dbReference type="NCBIfam" id="TIGR00681">
    <property type="entry name" value="kdpC"/>
    <property type="match status" value="1"/>
</dbReference>
<dbReference type="AlphaFoldDB" id="A0A8X8K545"/>
<protein>
    <recommendedName>
        <fullName evidence="11">Potassium-transporting ATPase KdpC subunit</fullName>
    </recommendedName>
    <alternativeName>
        <fullName evidence="11">ATP phosphohydrolase [potassium-transporting] C chain</fullName>
    </alternativeName>
    <alternativeName>
        <fullName evidence="11">Potassium-binding and translocating subunit C</fullName>
    </alternativeName>
    <alternativeName>
        <fullName evidence="11">Potassium-translocating ATPase C chain</fullName>
    </alternativeName>
</protein>
<dbReference type="NCBIfam" id="NF001454">
    <property type="entry name" value="PRK00315.1"/>
    <property type="match status" value="1"/>
</dbReference>
<comment type="subcellular location">
    <subcellularLocation>
        <location evidence="11">Cell membrane</location>
        <topology evidence="11">Single-pass membrane protein</topology>
    </subcellularLocation>
</comment>
<dbReference type="Pfam" id="PF02669">
    <property type="entry name" value="KdpC"/>
    <property type="match status" value="1"/>
</dbReference>
<dbReference type="GO" id="GO:0005886">
    <property type="term" value="C:plasma membrane"/>
    <property type="evidence" value="ECO:0007669"/>
    <property type="project" value="UniProtKB-SubCell"/>
</dbReference>
<proteinExistence type="inferred from homology"/>
<keyword evidence="8 11" id="KW-1133">Transmembrane helix</keyword>
<accession>A0A8X8K545</accession>
<evidence type="ECO:0000256" key="11">
    <source>
        <dbReference type="HAMAP-Rule" id="MF_00276"/>
    </source>
</evidence>
<evidence type="ECO:0000256" key="4">
    <source>
        <dbReference type="ARBA" id="ARBA00022692"/>
    </source>
</evidence>
<dbReference type="PIRSF" id="PIRSF001296">
    <property type="entry name" value="K_ATPase_KdpC"/>
    <property type="match status" value="1"/>
</dbReference>
<keyword evidence="1 11" id="KW-0813">Transport</keyword>
<keyword evidence="2 11" id="KW-1003">Cell membrane</keyword>
<comment type="function">
    <text evidence="11">Part of the high-affinity ATP-driven potassium transport (or Kdp) system, which catalyzes the hydrolysis of ATP coupled with the electrogenic transport of potassium into the cytoplasm. This subunit acts as a catalytic chaperone that increases the ATP-binding affinity of the ATP-hydrolyzing subunit KdpB by the formation of a transient KdpB/KdpC/ATP ternary complex.</text>
</comment>
<evidence type="ECO:0000256" key="1">
    <source>
        <dbReference type="ARBA" id="ARBA00022448"/>
    </source>
</evidence>